<accession>A0A010RRA3</accession>
<proteinExistence type="predicted"/>
<dbReference type="OrthoDB" id="6363308at2"/>
<evidence type="ECO:0000313" key="2">
    <source>
        <dbReference type="EMBL" id="EXF91549.1"/>
    </source>
</evidence>
<feature type="domain" description="DUF4123" evidence="1">
    <location>
        <begin position="9"/>
        <end position="127"/>
    </location>
</feature>
<protein>
    <recommendedName>
        <fullName evidence="1">DUF4123 domain-containing protein</fullName>
    </recommendedName>
</protein>
<reference evidence="2 3" key="1">
    <citation type="journal article" date="2011" name="J. Bacteriol.">
        <title>Draft genome sequence of the polycyclic aromatic hydrocarbon-degrading, genetically engineered bioluminescent bioreporter Pseudomonas fluorescens HK44.</title>
        <authorList>
            <person name="Chauhan A."/>
            <person name="Layton A.C."/>
            <person name="Williams D.E."/>
            <person name="Smartt A.E."/>
            <person name="Ripp S."/>
            <person name="Karpinets T.V."/>
            <person name="Brown S.D."/>
            <person name="Sayler G.S."/>
        </authorList>
    </citation>
    <scope>NUCLEOTIDE SEQUENCE [LARGE SCALE GENOMIC DNA]</scope>
    <source>
        <strain evidence="2 3">HK44</strain>
    </source>
</reference>
<organism evidence="2 3">
    <name type="scientific">Pseudomonas fluorescens HK44</name>
    <dbReference type="NCBI Taxonomy" id="1042209"/>
    <lineage>
        <taxon>Bacteria</taxon>
        <taxon>Pseudomonadati</taxon>
        <taxon>Pseudomonadota</taxon>
        <taxon>Gammaproteobacteria</taxon>
        <taxon>Pseudomonadales</taxon>
        <taxon>Pseudomonadaceae</taxon>
        <taxon>Pseudomonas</taxon>
    </lineage>
</organism>
<evidence type="ECO:0000313" key="3">
    <source>
        <dbReference type="Proteomes" id="UP000022611"/>
    </source>
</evidence>
<dbReference type="InterPro" id="IPR025391">
    <property type="entry name" value="DUF4123"/>
</dbReference>
<evidence type="ECO:0000259" key="1">
    <source>
        <dbReference type="Pfam" id="PF13503"/>
    </source>
</evidence>
<dbReference type="EMBL" id="AFOY02000023">
    <property type="protein sequence ID" value="EXF91549.1"/>
    <property type="molecule type" value="Genomic_DNA"/>
</dbReference>
<dbReference type="RefSeq" id="WP_019693742.1">
    <property type="nucleotide sequence ID" value="NZ_AFOY02000023.1"/>
</dbReference>
<dbReference type="Proteomes" id="UP000022611">
    <property type="component" value="Unassembled WGS sequence"/>
</dbReference>
<dbReference type="Pfam" id="PF13503">
    <property type="entry name" value="DUF4123"/>
    <property type="match status" value="1"/>
</dbReference>
<sequence length="261" mass="29747">MIAAQSAQWLLLDVPGSPQAGWNLQHRFADASRYALFENTDLHALRDQGPQLIELSAQSSLMQCCHDEPADWPGLLLVSCAPCGQLLGHLRRMLTVTFGFHYKGLLSYYNPFIASYFFDAGDARELSRWLGPIDKVYWYGGTWADRAIGSLGWLHLVNPRLAVSELAIEDSLSLHQQGMLQACLLERHAWHWSRSTGHDFGAIWSFVQEGLEQGFSERTVLDGWLRLRLQYPSAIPEEHLPGRTQQERLDSLRNRWQSDRS</sequence>
<dbReference type="AlphaFoldDB" id="A0A010RRA3"/>
<name>A0A010RRA3_PSEFL</name>
<dbReference type="HOGENOM" id="CLU_088930_0_0_6"/>
<comment type="caution">
    <text evidence="2">The sequence shown here is derived from an EMBL/GenBank/DDBJ whole genome shotgun (WGS) entry which is preliminary data.</text>
</comment>
<gene>
    <name evidence="2" type="ORF">HK44_018115</name>
</gene>
<dbReference type="PATRIC" id="fig|1042209.11.peg.5788"/>
<dbReference type="eggNOG" id="ENOG5030177">
    <property type="taxonomic scope" value="Bacteria"/>
</dbReference>